<sequence length="89" mass="9861">MALDKVPTPLRYMINLAPPNCFPIGRDLLHPTSPSPSTPERSQRVVKNYGSADTLKLSLLAHRACEVPYFWTHKAVTLSTKPASKRGAF</sequence>
<evidence type="ECO:0000313" key="2">
    <source>
        <dbReference type="EMBL" id="GFU15277.1"/>
    </source>
</evidence>
<dbReference type="Proteomes" id="UP000887013">
    <property type="component" value="Unassembled WGS sequence"/>
</dbReference>
<accession>A0A8X6QF39</accession>
<proteinExistence type="predicted"/>
<evidence type="ECO:0000313" key="3">
    <source>
        <dbReference type="Proteomes" id="UP000887013"/>
    </source>
</evidence>
<protein>
    <submittedName>
        <fullName evidence="2">Uncharacterized protein</fullName>
    </submittedName>
</protein>
<dbReference type="EMBL" id="BMAW01126105">
    <property type="protein sequence ID" value="GFU15277.1"/>
    <property type="molecule type" value="Genomic_DNA"/>
</dbReference>
<keyword evidence="3" id="KW-1185">Reference proteome</keyword>
<dbReference type="EMBL" id="BMAW01052505">
    <property type="protein sequence ID" value="GFS86034.1"/>
    <property type="molecule type" value="Genomic_DNA"/>
</dbReference>
<gene>
    <name evidence="2" type="ORF">NPIL_448951</name>
    <name evidence="1" type="ORF">NPIL_698551</name>
</gene>
<organism evidence="2 3">
    <name type="scientific">Nephila pilipes</name>
    <name type="common">Giant wood spider</name>
    <name type="synonym">Nephila maculata</name>
    <dbReference type="NCBI Taxonomy" id="299642"/>
    <lineage>
        <taxon>Eukaryota</taxon>
        <taxon>Metazoa</taxon>
        <taxon>Ecdysozoa</taxon>
        <taxon>Arthropoda</taxon>
        <taxon>Chelicerata</taxon>
        <taxon>Arachnida</taxon>
        <taxon>Araneae</taxon>
        <taxon>Araneomorphae</taxon>
        <taxon>Entelegynae</taxon>
        <taxon>Araneoidea</taxon>
        <taxon>Nephilidae</taxon>
        <taxon>Nephila</taxon>
    </lineage>
</organism>
<dbReference type="AlphaFoldDB" id="A0A8X6QF39"/>
<reference evidence="2" key="1">
    <citation type="submission" date="2020-08" db="EMBL/GenBank/DDBJ databases">
        <title>Multicomponent nature underlies the extraordinary mechanical properties of spider dragline silk.</title>
        <authorList>
            <person name="Kono N."/>
            <person name="Nakamura H."/>
            <person name="Mori M."/>
            <person name="Yoshida Y."/>
            <person name="Ohtoshi R."/>
            <person name="Malay A.D."/>
            <person name="Moran D.A.P."/>
            <person name="Tomita M."/>
            <person name="Numata K."/>
            <person name="Arakawa K."/>
        </authorList>
    </citation>
    <scope>NUCLEOTIDE SEQUENCE</scope>
</reference>
<name>A0A8X6QF39_NEPPI</name>
<evidence type="ECO:0000313" key="1">
    <source>
        <dbReference type="EMBL" id="GFS86034.1"/>
    </source>
</evidence>
<comment type="caution">
    <text evidence="2">The sequence shown here is derived from an EMBL/GenBank/DDBJ whole genome shotgun (WGS) entry which is preliminary data.</text>
</comment>